<keyword evidence="2" id="KW-0540">Nuclease</keyword>
<dbReference type="GO" id="GO:0005739">
    <property type="term" value="C:mitochondrion"/>
    <property type="evidence" value="ECO:0007669"/>
    <property type="project" value="UniProtKB-ARBA"/>
</dbReference>
<dbReference type="Gene3D" id="3.10.28.10">
    <property type="entry name" value="Homing endonucleases"/>
    <property type="match status" value="1"/>
</dbReference>
<geneLocation type="mitochondrion" evidence="2"/>
<dbReference type="InterPro" id="IPR004860">
    <property type="entry name" value="LAGLIDADG_dom"/>
</dbReference>
<reference evidence="2" key="1">
    <citation type="journal article" date="2016" name="Genome Biol. Evol.">
        <title>Mitochondrion-to-Chloroplast DNA Transfers and Intragenomic Proliferation of Chloroplast Group II Introns in Gloeotilopsis Green Algae (Ulotrichales, Ulvophyceae).</title>
        <authorList>
            <person name="Turmel M."/>
            <person name="Otis C."/>
            <person name="Lemieux C."/>
        </authorList>
    </citation>
    <scope>NUCLEOTIDE SEQUENCE</scope>
</reference>
<dbReference type="InterPro" id="IPR027434">
    <property type="entry name" value="Homing_endonucl"/>
</dbReference>
<sequence length="174" mass="20393">MMFQIASLVRNKLKHPAKIDLYNERMLKRLTKKLSCEKTAYAFSDLTQNHWLAGFLQGDGSFVITQHKRFNKSLLESRIAVKISQKSKNLLTLIQTDFGGNIWHRQSNDCYHHSSVSFRNAEKWVQYLDKYQVIGSKLVQSQIWRKAYLLTRSGLHNTKEGVEKITIKKKKLFF</sequence>
<dbReference type="InterPro" id="IPR051289">
    <property type="entry name" value="LAGLIDADG_Endonuclease"/>
</dbReference>
<gene>
    <name evidence="2" type="primary">orf174</name>
</gene>
<organism evidence="2">
    <name type="scientific">Gloeotilopsis planctonica</name>
    <dbReference type="NCBI Taxonomy" id="34157"/>
    <lineage>
        <taxon>Eukaryota</taxon>
        <taxon>Viridiplantae</taxon>
        <taxon>Chlorophyta</taxon>
        <taxon>core chlorophytes</taxon>
        <taxon>Ulvophyceae</taxon>
        <taxon>OUU clade</taxon>
        <taxon>Ulotrichales</taxon>
        <taxon>Ulotrichaceae</taxon>
        <taxon>Gloeotilopsis</taxon>
    </lineage>
</organism>
<dbReference type="Pfam" id="PF00961">
    <property type="entry name" value="LAGLIDADG_1"/>
    <property type="match status" value="1"/>
</dbReference>
<dbReference type="EMBL" id="KX306823">
    <property type="protein sequence ID" value="AOC61568.1"/>
    <property type="molecule type" value="Genomic_DNA"/>
</dbReference>
<feature type="domain" description="Homing endonuclease LAGLIDADG" evidence="1">
    <location>
        <begin position="52"/>
        <end position="148"/>
    </location>
</feature>
<protein>
    <submittedName>
        <fullName evidence="2">Putative LAGLIDADG homing endonuclease</fullName>
    </submittedName>
</protein>
<accession>A0A1B2RZ15</accession>
<keyword evidence="2" id="KW-0255">Endonuclease</keyword>
<keyword evidence="2" id="KW-0378">Hydrolase</keyword>
<evidence type="ECO:0000259" key="1">
    <source>
        <dbReference type="Pfam" id="PF00961"/>
    </source>
</evidence>
<keyword evidence="2" id="KW-0496">Mitochondrion</keyword>
<dbReference type="GO" id="GO:0004519">
    <property type="term" value="F:endonuclease activity"/>
    <property type="evidence" value="ECO:0007669"/>
    <property type="project" value="UniProtKB-KW"/>
</dbReference>
<dbReference type="SUPFAM" id="SSF55608">
    <property type="entry name" value="Homing endonucleases"/>
    <property type="match status" value="1"/>
</dbReference>
<proteinExistence type="predicted"/>
<dbReference type="PANTHER" id="PTHR36181">
    <property type="entry name" value="INTRON-ENCODED ENDONUCLEASE AI3-RELATED"/>
    <property type="match status" value="1"/>
</dbReference>
<name>A0A1B2RZ15_9CHLO</name>
<dbReference type="AlphaFoldDB" id="A0A1B2RZ15"/>
<dbReference type="PANTHER" id="PTHR36181:SF3">
    <property type="entry name" value="INTRON-ENCODED DNA ENDONUCLEASE AI5 BETA"/>
    <property type="match status" value="1"/>
</dbReference>
<evidence type="ECO:0000313" key="2">
    <source>
        <dbReference type="EMBL" id="AOC61568.1"/>
    </source>
</evidence>